<evidence type="ECO:0000256" key="4">
    <source>
        <dbReference type="PIRSR" id="PIRSR600898-1"/>
    </source>
</evidence>
<dbReference type="InterPro" id="IPR037217">
    <property type="entry name" value="Trp/Indoleamine_2_3_dOase-like"/>
</dbReference>
<keyword evidence="4" id="KW-0349">Heme</keyword>
<evidence type="ECO:0000256" key="1">
    <source>
        <dbReference type="ARBA" id="ARBA00007119"/>
    </source>
</evidence>
<dbReference type="AlphaFoldDB" id="A0A210Q0Z8"/>
<feature type="binding site" description="proximal binding residue" evidence="4">
    <location>
        <position position="214"/>
    </location>
    <ligand>
        <name>heme b</name>
        <dbReference type="ChEBI" id="CHEBI:60344"/>
    </ligand>
    <ligandPart>
        <name>Fe</name>
        <dbReference type="ChEBI" id="CHEBI:18248"/>
    </ligandPart>
</feature>
<evidence type="ECO:0000313" key="6">
    <source>
        <dbReference type="Proteomes" id="UP000242188"/>
    </source>
</evidence>
<accession>A0A210Q0Z8</accession>
<comment type="caution">
    <text evidence="5">The sequence shown here is derived from an EMBL/GenBank/DDBJ whole genome shotgun (WGS) entry which is preliminary data.</text>
</comment>
<keyword evidence="5" id="KW-0223">Dioxygenase</keyword>
<dbReference type="SUPFAM" id="SSF140959">
    <property type="entry name" value="Indolic compounds 2,3-dioxygenase-like"/>
    <property type="match status" value="1"/>
</dbReference>
<dbReference type="GO" id="GO:0046872">
    <property type="term" value="F:metal ion binding"/>
    <property type="evidence" value="ECO:0007669"/>
    <property type="project" value="UniProtKB-KW"/>
</dbReference>
<dbReference type="EMBL" id="NEDP02005283">
    <property type="protein sequence ID" value="OWF42420.1"/>
    <property type="molecule type" value="Genomic_DNA"/>
</dbReference>
<dbReference type="STRING" id="6573.A0A210Q0Z8"/>
<evidence type="ECO:0000256" key="3">
    <source>
        <dbReference type="ARBA" id="ARBA00023004"/>
    </source>
</evidence>
<organism evidence="5 6">
    <name type="scientific">Mizuhopecten yessoensis</name>
    <name type="common">Japanese scallop</name>
    <name type="synonym">Patinopecten yessoensis</name>
    <dbReference type="NCBI Taxonomy" id="6573"/>
    <lineage>
        <taxon>Eukaryota</taxon>
        <taxon>Metazoa</taxon>
        <taxon>Spiralia</taxon>
        <taxon>Lophotrochozoa</taxon>
        <taxon>Mollusca</taxon>
        <taxon>Bivalvia</taxon>
        <taxon>Autobranchia</taxon>
        <taxon>Pteriomorphia</taxon>
        <taxon>Pectinida</taxon>
        <taxon>Pectinoidea</taxon>
        <taxon>Pectinidae</taxon>
        <taxon>Mizuhopecten</taxon>
    </lineage>
</organism>
<sequence length="254" mass="28969">MEVNVQHREFEVRNLVPIFTTPGGSGADLFILTHAVVEHRFGPAIKSIIEAIGYTHQRGTHHDQLLIQTLSVIPQVMNKMVVTFQNIKDGLAPNFYYDRLRIFYSGWGLGNTSLPNGLIYEGVQDSPLMMRGGSAAQSCTLQMLDAAFGIVHSEDEQKYLDEVRGYMLQEHRDLYDYIKDRSRIREYVESSFNESVKESYNACIMAIQGFRRHHITKAYEYITQPAKRPDRNNCVEFIRDKGTGGAGKTQTWVV</sequence>
<dbReference type="PANTHER" id="PTHR28657:SF5">
    <property type="entry name" value="INDOLEAMINE 2,3-DIOXYGENASE"/>
    <property type="match status" value="1"/>
</dbReference>
<dbReference type="GO" id="GO:0004833">
    <property type="term" value="F:L-tryptophan 2,3-dioxygenase activity"/>
    <property type="evidence" value="ECO:0007669"/>
    <property type="project" value="TreeGrafter"/>
</dbReference>
<dbReference type="PANTHER" id="PTHR28657">
    <property type="entry name" value="INDOLEAMINE 2,3-DIOXYGENASE"/>
    <property type="match status" value="1"/>
</dbReference>
<dbReference type="Proteomes" id="UP000242188">
    <property type="component" value="Unassembled WGS sequence"/>
</dbReference>
<proteinExistence type="inferred from homology"/>
<reference evidence="5 6" key="1">
    <citation type="journal article" date="2017" name="Nat. Ecol. Evol.">
        <title>Scallop genome provides insights into evolution of bilaterian karyotype and development.</title>
        <authorList>
            <person name="Wang S."/>
            <person name="Zhang J."/>
            <person name="Jiao W."/>
            <person name="Li J."/>
            <person name="Xun X."/>
            <person name="Sun Y."/>
            <person name="Guo X."/>
            <person name="Huan P."/>
            <person name="Dong B."/>
            <person name="Zhang L."/>
            <person name="Hu X."/>
            <person name="Sun X."/>
            <person name="Wang J."/>
            <person name="Zhao C."/>
            <person name="Wang Y."/>
            <person name="Wang D."/>
            <person name="Huang X."/>
            <person name="Wang R."/>
            <person name="Lv J."/>
            <person name="Li Y."/>
            <person name="Zhang Z."/>
            <person name="Liu B."/>
            <person name="Lu W."/>
            <person name="Hui Y."/>
            <person name="Liang J."/>
            <person name="Zhou Z."/>
            <person name="Hou R."/>
            <person name="Li X."/>
            <person name="Liu Y."/>
            <person name="Li H."/>
            <person name="Ning X."/>
            <person name="Lin Y."/>
            <person name="Zhao L."/>
            <person name="Xing Q."/>
            <person name="Dou J."/>
            <person name="Li Y."/>
            <person name="Mao J."/>
            <person name="Guo H."/>
            <person name="Dou H."/>
            <person name="Li T."/>
            <person name="Mu C."/>
            <person name="Jiang W."/>
            <person name="Fu Q."/>
            <person name="Fu X."/>
            <person name="Miao Y."/>
            <person name="Liu J."/>
            <person name="Yu Q."/>
            <person name="Li R."/>
            <person name="Liao H."/>
            <person name="Li X."/>
            <person name="Kong Y."/>
            <person name="Jiang Z."/>
            <person name="Chourrout D."/>
            <person name="Li R."/>
            <person name="Bao Z."/>
        </authorList>
    </citation>
    <scope>NUCLEOTIDE SEQUENCE [LARGE SCALE GENOMIC DNA]</scope>
    <source>
        <strain evidence="5 6">PY_sf001</strain>
    </source>
</reference>
<protein>
    <submittedName>
        <fullName evidence="5">Indoleamine 2,3-dioxygenase 1</fullName>
    </submittedName>
</protein>
<dbReference type="Gene3D" id="1.20.58.480">
    <property type="match status" value="1"/>
</dbReference>
<evidence type="ECO:0000313" key="5">
    <source>
        <dbReference type="EMBL" id="OWF42420.1"/>
    </source>
</evidence>
<dbReference type="GO" id="GO:0005737">
    <property type="term" value="C:cytoplasm"/>
    <property type="evidence" value="ECO:0007669"/>
    <property type="project" value="TreeGrafter"/>
</dbReference>
<keyword evidence="5" id="KW-0560">Oxidoreductase</keyword>
<evidence type="ECO:0000256" key="2">
    <source>
        <dbReference type="ARBA" id="ARBA00022723"/>
    </source>
</evidence>
<dbReference type="GO" id="GO:0034354">
    <property type="term" value="P:'de novo' NAD+ biosynthetic process from L-tryptophan"/>
    <property type="evidence" value="ECO:0007669"/>
    <property type="project" value="TreeGrafter"/>
</dbReference>
<keyword evidence="3 4" id="KW-0408">Iron</keyword>
<dbReference type="GO" id="GO:0020037">
    <property type="term" value="F:heme binding"/>
    <property type="evidence" value="ECO:0007669"/>
    <property type="project" value="InterPro"/>
</dbReference>
<dbReference type="InterPro" id="IPR000898">
    <property type="entry name" value="Indolamine_dOase"/>
</dbReference>
<dbReference type="GO" id="GO:0033754">
    <property type="term" value="F:indoleamine 2,3-dioxygenase activity"/>
    <property type="evidence" value="ECO:0007669"/>
    <property type="project" value="TreeGrafter"/>
</dbReference>
<dbReference type="Pfam" id="PF01231">
    <property type="entry name" value="IDO"/>
    <property type="match status" value="1"/>
</dbReference>
<keyword evidence="6" id="KW-1185">Reference proteome</keyword>
<keyword evidence="2 4" id="KW-0479">Metal-binding</keyword>
<dbReference type="PROSITE" id="PS00877">
    <property type="entry name" value="IDO_2"/>
    <property type="match status" value="1"/>
</dbReference>
<name>A0A210Q0Z8_MIZYE</name>
<gene>
    <name evidence="5" type="ORF">KP79_PYT24220</name>
</gene>
<dbReference type="OrthoDB" id="10262710at2759"/>
<dbReference type="GO" id="GO:0019441">
    <property type="term" value="P:L-tryptophan catabolic process to kynurenine"/>
    <property type="evidence" value="ECO:0007669"/>
    <property type="project" value="InterPro"/>
</dbReference>
<comment type="similarity">
    <text evidence="1">Belongs to the indoleamine 2,3-dioxygenase family.</text>
</comment>